<keyword evidence="3" id="KW-1185">Reference proteome</keyword>
<dbReference type="AlphaFoldDB" id="A0A1B0DGC6"/>
<protein>
    <submittedName>
        <fullName evidence="2">Uncharacterized protein</fullName>
    </submittedName>
</protein>
<feature type="compositionally biased region" description="Low complexity" evidence="1">
    <location>
        <begin position="1"/>
        <end position="16"/>
    </location>
</feature>
<reference evidence="2" key="1">
    <citation type="submission" date="2022-08" db="UniProtKB">
        <authorList>
            <consortium name="EnsemblMetazoa"/>
        </authorList>
    </citation>
    <scope>IDENTIFICATION</scope>
    <source>
        <strain evidence="2">Israel</strain>
    </source>
</reference>
<evidence type="ECO:0000313" key="3">
    <source>
        <dbReference type="Proteomes" id="UP000092462"/>
    </source>
</evidence>
<dbReference type="VEuPathDB" id="VectorBase:PPAPM1_008915"/>
<feature type="compositionally biased region" description="Polar residues" evidence="1">
    <location>
        <begin position="32"/>
        <end position="42"/>
    </location>
</feature>
<evidence type="ECO:0000313" key="2">
    <source>
        <dbReference type="EnsemblMetazoa" id="PPAI007087-PA"/>
    </source>
</evidence>
<sequence>MLINSGNPSGSSRSSSDTCTKRSNCSREPYSSGASSPTSNAIQAKPQPSIPYTPFPQIVPNNWTDFLPPPPEHPPPIPGSTNPALFYTNDNIPMDRNGQQGSKSCSGLVSGNSGSSCGNSISSYTPWDVHQQMNNTENIYNSLLPYPGAQYQKCCQNVGHFTCCVSNMPNNHHVPKKQCHQHSDYQRHNQQQSNCCNNSHSCDALASHQQILNPDYQHNIIYTCSSECSEHSLRQAIRCPRHYHPKKKKLSEVSERGRENAPIISTTHEYEYNRNDDYSTNDKLIEQNSDCYASREDTDTCCSCSEESSCVYAETNDPSQ</sequence>
<name>A0A1B0DGC6_PHLPP</name>
<dbReference type="Proteomes" id="UP000092462">
    <property type="component" value="Unassembled WGS sequence"/>
</dbReference>
<accession>A0A1B0DGC6</accession>
<organism evidence="2 3">
    <name type="scientific">Phlebotomus papatasi</name>
    <name type="common">Sandfly</name>
    <dbReference type="NCBI Taxonomy" id="29031"/>
    <lineage>
        <taxon>Eukaryota</taxon>
        <taxon>Metazoa</taxon>
        <taxon>Ecdysozoa</taxon>
        <taxon>Arthropoda</taxon>
        <taxon>Hexapoda</taxon>
        <taxon>Insecta</taxon>
        <taxon>Pterygota</taxon>
        <taxon>Neoptera</taxon>
        <taxon>Endopterygota</taxon>
        <taxon>Diptera</taxon>
        <taxon>Nematocera</taxon>
        <taxon>Psychodoidea</taxon>
        <taxon>Psychodidae</taxon>
        <taxon>Phlebotomus</taxon>
        <taxon>Phlebotomus</taxon>
    </lineage>
</organism>
<dbReference type="VEuPathDB" id="VectorBase:PPAI007087"/>
<dbReference type="EnsemblMetazoa" id="PPAI007087-RA">
    <property type="protein sequence ID" value="PPAI007087-PA"/>
    <property type="gene ID" value="PPAI007087"/>
</dbReference>
<evidence type="ECO:0000256" key="1">
    <source>
        <dbReference type="SAM" id="MobiDB-lite"/>
    </source>
</evidence>
<dbReference type="EMBL" id="AJVK01059512">
    <property type="status" value="NOT_ANNOTATED_CDS"/>
    <property type="molecule type" value="Genomic_DNA"/>
</dbReference>
<feature type="region of interest" description="Disordered" evidence="1">
    <location>
        <begin position="1"/>
        <end position="56"/>
    </location>
</feature>
<proteinExistence type="predicted"/>